<proteinExistence type="predicted"/>
<keyword evidence="1" id="KW-0472">Membrane</keyword>
<keyword evidence="1" id="KW-0812">Transmembrane</keyword>
<name>A0A644WPJ9_9ZZZZ</name>
<gene>
    <name evidence="2" type="ORF">SDC9_51867</name>
</gene>
<reference evidence="2" key="1">
    <citation type="submission" date="2019-08" db="EMBL/GenBank/DDBJ databases">
        <authorList>
            <person name="Kucharzyk K."/>
            <person name="Murdoch R.W."/>
            <person name="Higgins S."/>
            <person name="Loffler F."/>
        </authorList>
    </citation>
    <scope>NUCLEOTIDE SEQUENCE</scope>
</reference>
<evidence type="ECO:0000256" key="1">
    <source>
        <dbReference type="SAM" id="Phobius"/>
    </source>
</evidence>
<organism evidence="2">
    <name type="scientific">bioreactor metagenome</name>
    <dbReference type="NCBI Taxonomy" id="1076179"/>
    <lineage>
        <taxon>unclassified sequences</taxon>
        <taxon>metagenomes</taxon>
        <taxon>ecological metagenomes</taxon>
    </lineage>
</organism>
<dbReference type="EMBL" id="VSSQ01001145">
    <property type="protein sequence ID" value="MPM05577.1"/>
    <property type="molecule type" value="Genomic_DNA"/>
</dbReference>
<comment type="caution">
    <text evidence="2">The sequence shown here is derived from an EMBL/GenBank/DDBJ whole genome shotgun (WGS) entry which is preliminary data.</text>
</comment>
<evidence type="ECO:0000313" key="2">
    <source>
        <dbReference type="EMBL" id="MPM05577.1"/>
    </source>
</evidence>
<accession>A0A644WPJ9</accession>
<feature type="transmembrane region" description="Helical" evidence="1">
    <location>
        <begin position="124"/>
        <end position="143"/>
    </location>
</feature>
<keyword evidence="1" id="KW-1133">Transmembrane helix</keyword>
<dbReference type="AlphaFoldDB" id="A0A644WPJ9"/>
<protein>
    <submittedName>
        <fullName evidence="2">Uncharacterized protein</fullName>
    </submittedName>
</protein>
<sequence length="173" mass="18858">MFIRRVSTYMVCRVLGESGYAARKRTCLVSLAQLCFGIRRGGIFRRAPANSVLSRICRSEIGYIAISRSRSPSDIRNRLCGHRGGADGPYVSQINIVKRQQQSVPIGGKLDICNILKAGERGNVNSGLSVICTGVIGVIYLIANDIRLVRARGHCDDSGSVRVIIHIKDTEGV</sequence>